<organism evidence="2 3">
    <name type="scientific">Dothidotthia symphoricarpi CBS 119687</name>
    <dbReference type="NCBI Taxonomy" id="1392245"/>
    <lineage>
        <taxon>Eukaryota</taxon>
        <taxon>Fungi</taxon>
        <taxon>Dikarya</taxon>
        <taxon>Ascomycota</taxon>
        <taxon>Pezizomycotina</taxon>
        <taxon>Dothideomycetes</taxon>
        <taxon>Pleosporomycetidae</taxon>
        <taxon>Pleosporales</taxon>
        <taxon>Dothidotthiaceae</taxon>
        <taxon>Dothidotthia</taxon>
    </lineage>
</organism>
<keyword evidence="1" id="KW-0472">Membrane</keyword>
<keyword evidence="3" id="KW-1185">Reference proteome</keyword>
<proteinExistence type="predicted"/>
<reference evidence="2" key="1">
    <citation type="journal article" date="2020" name="Stud. Mycol.">
        <title>101 Dothideomycetes genomes: a test case for predicting lifestyles and emergence of pathogens.</title>
        <authorList>
            <person name="Haridas S."/>
            <person name="Albert R."/>
            <person name="Binder M."/>
            <person name="Bloem J."/>
            <person name="Labutti K."/>
            <person name="Salamov A."/>
            <person name="Andreopoulos B."/>
            <person name="Baker S."/>
            <person name="Barry K."/>
            <person name="Bills G."/>
            <person name="Bluhm B."/>
            <person name="Cannon C."/>
            <person name="Castanera R."/>
            <person name="Culley D."/>
            <person name="Daum C."/>
            <person name="Ezra D."/>
            <person name="Gonzalez J."/>
            <person name="Henrissat B."/>
            <person name="Kuo A."/>
            <person name="Liang C."/>
            <person name="Lipzen A."/>
            <person name="Lutzoni F."/>
            <person name="Magnuson J."/>
            <person name="Mondo S."/>
            <person name="Nolan M."/>
            <person name="Ohm R."/>
            <person name="Pangilinan J."/>
            <person name="Park H.-J."/>
            <person name="Ramirez L."/>
            <person name="Alfaro M."/>
            <person name="Sun H."/>
            <person name="Tritt A."/>
            <person name="Yoshinaga Y."/>
            <person name="Zwiers L.-H."/>
            <person name="Turgeon B."/>
            <person name="Goodwin S."/>
            <person name="Spatafora J."/>
            <person name="Crous P."/>
            <person name="Grigoriev I."/>
        </authorList>
    </citation>
    <scope>NUCLEOTIDE SEQUENCE</scope>
    <source>
        <strain evidence="2">CBS 119687</strain>
    </source>
</reference>
<protein>
    <submittedName>
        <fullName evidence="2">Uncharacterized protein</fullName>
    </submittedName>
</protein>
<gene>
    <name evidence="2" type="ORF">P153DRAFT_188180</name>
</gene>
<dbReference type="AlphaFoldDB" id="A0A6A6AMG9"/>
<keyword evidence="1" id="KW-0812">Transmembrane</keyword>
<sequence>MQRCGIEIYRDGSGGQLNVGPVRGGYVLNQQARDQADQQRQQIRRSWGARVFESQGWVVATAVTRICKTSRRGVYAITDMILYIKRLPRLTPGLRYRRILSLVADSLAPVISSITIVICTLSALAFVRSARSTNHGGYQ</sequence>
<accession>A0A6A6AMG9</accession>
<evidence type="ECO:0000313" key="3">
    <source>
        <dbReference type="Proteomes" id="UP000799771"/>
    </source>
</evidence>
<dbReference type="EMBL" id="ML977501">
    <property type="protein sequence ID" value="KAF2132285.1"/>
    <property type="molecule type" value="Genomic_DNA"/>
</dbReference>
<dbReference type="GeneID" id="54402853"/>
<feature type="transmembrane region" description="Helical" evidence="1">
    <location>
        <begin position="99"/>
        <end position="127"/>
    </location>
</feature>
<evidence type="ECO:0000256" key="1">
    <source>
        <dbReference type="SAM" id="Phobius"/>
    </source>
</evidence>
<evidence type="ECO:0000313" key="2">
    <source>
        <dbReference type="EMBL" id="KAF2132285.1"/>
    </source>
</evidence>
<name>A0A6A6AMG9_9PLEO</name>
<dbReference type="RefSeq" id="XP_033526672.1">
    <property type="nucleotide sequence ID" value="XM_033662421.1"/>
</dbReference>
<keyword evidence="1" id="KW-1133">Transmembrane helix</keyword>
<dbReference type="Proteomes" id="UP000799771">
    <property type="component" value="Unassembled WGS sequence"/>
</dbReference>